<dbReference type="InterPro" id="IPR006182">
    <property type="entry name" value="FliF_N_dom"/>
</dbReference>
<keyword evidence="7 8" id="KW-0449">Lipoprotein</keyword>
<dbReference type="PANTHER" id="PTHR30046">
    <property type="entry name" value="FLAGELLAR M-RING PROTEIN"/>
    <property type="match status" value="1"/>
</dbReference>
<dbReference type="NCBIfam" id="TIGR02544">
    <property type="entry name" value="III_secr_YscJ"/>
    <property type="match status" value="1"/>
</dbReference>
<sequence length="294" mass="31659">MWRCAFANLVHTMRDAATMFDRLPIRRRAAPLLCVLALCVTLSGCKKELYGNLSEQDVNEMVVALLERGVDASKDTSDAGKTWSLDVDDAQMVRAMEVLRARGLPHNKFDDLGALFKKDGLVSTPTEERVRFIYGTSQELSSTLSKIDGVLVARVQIVLPNNDPLAQTIKPSSAAVFIKYRRDSDIGALVPQIKTLVMHSVEGLTYDQVSVTAVAADPVEYSQLPQSNSMPVWLMGVLAGVVVLAATALLVLARRGLLAGGRPGGESSGAGTGEPASGRFAGLLARLRRLRPAN</sequence>
<keyword evidence="4 8" id="KW-0472">Membrane</keyword>
<comment type="similarity">
    <text evidence="2 8">Belongs to the YscJ lipoprotein family.</text>
</comment>
<evidence type="ECO:0000256" key="7">
    <source>
        <dbReference type="ARBA" id="ARBA00023288"/>
    </source>
</evidence>
<dbReference type="InterPro" id="IPR003282">
    <property type="entry name" value="T3SS_SctJ"/>
</dbReference>
<evidence type="ECO:0000256" key="8">
    <source>
        <dbReference type="RuleBase" id="RU364102"/>
    </source>
</evidence>
<reference evidence="10 11" key="1">
    <citation type="submission" date="2020-04" db="EMBL/GenBank/DDBJ databases">
        <authorList>
            <person name="De Canck E."/>
        </authorList>
    </citation>
    <scope>NUCLEOTIDE SEQUENCE [LARGE SCALE GENOMIC DNA]</scope>
    <source>
        <strain evidence="10 11">LMG 24238</strain>
    </source>
</reference>
<evidence type="ECO:0000313" key="10">
    <source>
        <dbReference type="EMBL" id="CAB3675471.1"/>
    </source>
</evidence>
<protein>
    <recommendedName>
        <fullName evidence="8">Lipoprotein</fullName>
    </recommendedName>
</protein>
<organism evidence="10 11">
    <name type="scientific">Paraburkholderia sediminicola</name>
    <dbReference type="NCBI Taxonomy" id="458836"/>
    <lineage>
        <taxon>Bacteria</taxon>
        <taxon>Pseudomonadati</taxon>
        <taxon>Pseudomonadota</taxon>
        <taxon>Betaproteobacteria</taxon>
        <taxon>Burkholderiales</taxon>
        <taxon>Burkholderiaceae</taxon>
        <taxon>Paraburkholderia</taxon>
    </lineage>
</organism>
<evidence type="ECO:0000256" key="4">
    <source>
        <dbReference type="ARBA" id="ARBA00023136"/>
    </source>
</evidence>
<accession>A0A6J5AQT4</accession>
<dbReference type="EMBL" id="CADIKC010000002">
    <property type="protein sequence ID" value="CAB3675471.1"/>
    <property type="molecule type" value="Genomic_DNA"/>
</dbReference>
<dbReference type="Gene3D" id="3.30.300.30">
    <property type="match status" value="1"/>
</dbReference>
<evidence type="ECO:0000313" key="11">
    <source>
        <dbReference type="Proteomes" id="UP000494255"/>
    </source>
</evidence>
<evidence type="ECO:0000256" key="1">
    <source>
        <dbReference type="ARBA" id="ARBA00004459"/>
    </source>
</evidence>
<evidence type="ECO:0000256" key="3">
    <source>
        <dbReference type="ARBA" id="ARBA00022729"/>
    </source>
</evidence>
<gene>
    <name evidence="10" type="ORF">LMG24238_02333</name>
</gene>
<dbReference type="PRINTS" id="PR01338">
    <property type="entry name" value="TYPE3OMKPROT"/>
</dbReference>
<feature type="transmembrane region" description="Helical" evidence="8">
    <location>
        <begin position="232"/>
        <end position="253"/>
    </location>
</feature>
<evidence type="ECO:0000256" key="6">
    <source>
        <dbReference type="ARBA" id="ARBA00023237"/>
    </source>
</evidence>
<keyword evidence="5 8" id="KW-0564">Palmitate</keyword>
<evidence type="ECO:0000256" key="2">
    <source>
        <dbReference type="ARBA" id="ARBA00009509"/>
    </source>
</evidence>
<dbReference type="InterPro" id="IPR045851">
    <property type="entry name" value="AMP-bd_C_sf"/>
</dbReference>
<name>A0A6J5AQT4_9BURK</name>
<dbReference type="Gene3D" id="3.30.70.1530">
    <property type="entry name" value="Hypothetical protein rpa1041"/>
    <property type="match status" value="1"/>
</dbReference>
<dbReference type="InterPro" id="IPR043427">
    <property type="entry name" value="YscJ/FliF"/>
</dbReference>
<dbReference type="PANTHER" id="PTHR30046:SF2">
    <property type="entry name" value="YOP PROTEINS TRANSLOCATION LIPOPROTEIN J"/>
    <property type="match status" value="1"/>
</dbReference>
<dbReference type="Proteomes" id="UP000494255">
    <property type="component" value="Unassembled WGS sequence"/>
</dbReference>
<dbReference type="AlphaFoldDB" id="A0A6J5AQT4"/>
<dbReference type="GO" id="GO:0009279">
    <property type="term" value="C:cell outer membrane"/>
    <property type="evidence" value="ECO:0007669"/>
    <property type="project" value="UniProtKB-SubCell"/>
</dbReference>
<evidence type="ECO:0000259" key="9">
    <source>
        <dbReference type="Pfam" id="PF01514"/>
    </source>
</evidence>
<dbReference type="GO" id="GO:0009306">
    <property type="term" value="P:protein secretion"/>
    <property type="evidence" value="ECO:0007669"/>
    <property type="project" value="InterPro"/>
</dbReference>
<evidence type="ECO:0000256" key="5">
    <source>
        <dbReference type="ARBA" id="ARBA00023139"/>
    </source>
</evidence>
<keyword evidence="6 8" id="KW-0998">Cell outer membrane</keyword>
<proteinExistence type="inferred from homology"/>
<keyword evidence="8" id="KW-0812">Transmembrane</keyword>
<dbReference type="Pfam" id="PF01514">
    <property type="entry name" value="YscJ_FliF"/>
    <property type="match status" value="1"/>
</dbReference>
<keyword evidence="3 8" id="KW-0732">Signal</keyword>
<feature type="domain" description="Flagellar M-ring N-terminal" evidence="9">
    <location>
        <begin position="47"/>
        <end position="212"/>
    </location>
</feature>
<keyword evidence="11" id="KW-1185">Reference proteome</keyword>
<comment type="subcellular location">
    <subcellularLocation>
        <location evidence="1">Cell outer membrane</location>
        <topology evidence="1">Lipid-anchor</topology>
    </subcellularLocation>
</comment>
<keyword evidence="8" id="KW-1133">Transmembrane helix</keyword>